<accession>A0A8C6ZYD3</accession>
<dbReference type="FunFam" id="2.60.40.10:FF:000547">
    <property type="entry name" value="Titin a"/>
    <property type="match status" value="1"/>
</dbReference>
<evidence type="ECO:0000256" key="1">
    <source>
        <dbReference type="ARBA" id="ARBA00022737"/>
    </source>
</evidence>
<dbReference type="Proteomes" id="UP000694420">
    <property type="component" value="Unplaced"/>
</dbReference>
<dbReference type="InterPro" id="IPR036179">
    <property type="entry name" value="Ig-like_dom_sf"/>
</dbReference>
<dbReference type="SMART" id="SM00060">
    <property type="entry name" value="FN3"/>
    <property type="match status" value="9"/>
</dbReference>
<dbReference type="InterPro" id="IPR003599">
    <property type="entry name" value="Ig_sub"/>
</dbReference>
<feature type="domain" description="Fibronectin type-III" evidence="4">
    <location>
        <begin position="383"/>
        <end position="478"/>
    </location>
</feature>
<dbReference type="FunFam" id="2.60.40.10:FF:000011">
    <property type="entry name" value="Titin b"/>
    <property type="match status" value="1"/>
</dbReference>
<feature type="domain" description="Fibronectin type-III" evidence="4">
    <location>
        <begin position="992"/>
        <end position="1086"/>
    </location>
</feature>
<feature type="domain" description="Ig-like" evidence="3">
    <location>
        <begin position="894"/>
        <end position="981"/>
    </location>
</feature>
<feature type="domain" description="Ig-like" evidence="3">
    <location>
        <begin position="584"/>
        <end position="671"/>
    </location>
</feature>
<dbReference type="PROSITE" id="PS50853">
    <property type="entry name" value="FN3"/>
    <property type="match status" value="8"/>
</dbReference>
<dbReference type="AlphaFoldDB" id="A0A8C6ZYD3"/>
<dbReference type="FunFam" id="2.60.40.10:FF:000031">
    <property type="entry name" value="Myosin-binding protein C, slow type"/>
    <property type="match status" value="1"/>
</dbReference>
<evidence type="ECO:0000256" key="2">
    <source>
        <dbReference type="ARBA" id="ARBA00023319"/>
    </source>
</evidence>
<dbReference type="InterPro" id="IPR013783">
    <property type="entry name" value="Ig-like_fold"/>
</dbReference>
<dbReference type="FunFam" id="2.60.40.10:FF:000034">
    <property type="entry name" value="Titin isoform A"/>
    <property type="match status" value="2"/>
</dbReference>
<keyword evidence="6" id="KW-1185">Reference proteome</keyword>
<dbReference type="InterPro" id="IPR007110">
    <property type="entry name" value="Ig-like_dom"/>
</dbReference>
<dbReference type="InterPro" id="IPR036116">
    <property type="entry name" value="FN3_sf"/>
</dbReference>
<dbReference type="Ensembl" id="ENSNPET00000019842.1">
    <property type="protein sequence ID" value="ENSNPEP00000019343.1"/>
    <property type="gene ID" value="ENSNPEG00000014417.1"/>
</dbReference>
<dbReference type="SMART" id="SM00408">
    <property type="entry name" value="IGc2"/>
    <property type="match status" value="4"/>
</dbReference>
<reference evidence="5" key="1">
    <citation type="submission" date="2025-08" db="UniProtKB">
        <authorList>
            <consortium name="Ensembl"/>
        </authorList>
    </citation>
    <scope>IDENTIFICATION</scope>
</reference>
<name>A0A8C6ZYD3_NOTPE</name>
<feature type="domain" description="Fibronectin type-III" evidence="4">
    <location>
        <begin position="283"/>
        <end position="377"/>
    </location>
</feature>
<feature type="domain" description="Ig-like" evidence="3">
    <location>
        <begin position="185"/>
        <end position="272"/>
    </location>
</feature>
<feature type="domain" description="Fibronectin type-III" evidence="4">
    <location>
        <begin position="680"/>
        <end position="774"/>
    </location>
</feature>
<sequence>MVVQWNEPVNDGGSKIIGYHLERKERNSILWSKLNKTPIPDTQFKTSGLEEGLEYEFRVYAENIVGIGKASRTSECYIAHDPCDPPGRPEPIIVTRSSVTLQWKKPVYDGGSKITGYVVEKKELPDGRWMKASFTNVIDTQFEVTGLVENQRYEFRVIARNAAGVFSEPSESSGAITARDEIEPPQISMDPKYKDTIVVHAGESFKLEADVHGKPIPSIQWLKGDHELTNTARMEIKSTDFATSLSVKEAIRVDSGQYVLLAKNVAGEKKVPVHVKVLDRPGPPEGPVEITGVTAEKCVLAWKPPLQDGGSDISHYVVEKRETSRLVWTVVDSNVQTLNCKVTKLLEGNEYVFRIMAVNKYGVGEPLESEPVLAKNPFVVPLPPKAPEVTAITKDSMIVVWERPPSDGGSEILGYVLEKRDKEGIRWTRCNKRLISELRYRVTGLMENHDYEYRVSAENAAGLSEPSPPSTYYKACDPIYKPGPPNNPKVVDITRSSVFLSWGKPIYDGGSEIQGYIVEKCDVSDGEWAICTPPTGIKNTHMEVEKLVEKHEYKFRICAVNRAGVGEHADVPGSVIVEEKMEPPDLDLDMELRKIVNVRAGGSLRLFVPIRGRPTPEVKWGKMDGDIREAAIIDTTSSFTSLVLDNVNRFDTGKYTLTLENSSGTKSAFVSVRVLDTPSAPVNLKIREITKDSVSLSWEPPLLDGGAKIKNYIIEKREATRKAYAAVVTNCHKTSWKVDQLQEGCYYFFRISAENEYGIGLPAETSDPIKVAEVPQPPGKITVDDVTRNSVSLSWEKPEHDGGSKIIQYIVEMQAKGSEKCKITGYIVEKRDLPDGRWMKASFTNIIETQFTVTGLTEDQRYEFRVIAKNAAGAISKPSDSTGPITARDEVELPRISMDPKYKDTIVVNAGETFRLEADVHGKPLPTIKWYKGDKELEETARCEIKNTDFSTLMIVKDAIRVDGGQYILEASNVAGTKTVTVNIKVLDRPGPPQGPVHVTGVTAEKCSLAWAPPLHDGGSDISHYIVEKRETSRLAWTVVASEVVPTTLKVTKLLEGNEYVFRIMAVNKYGIGEPLESAPVMMKNPFVVPGPPKLMFNTYSVQAGEDLKVEVPFIGRPKPTITWTKDDQPLKQTTRLQIQDTSASTILHIKESNKDDFGKYTVTATNTAGTATEHLSIIVLEKPEMKDRNSILWQKANKTLIRTTHFKVTTISAGLIYEFRVYAENAAGIGKASHPSDPVLAIDACGMYL</sequence>
<dbReference type="PANTHER" id="PTHR14340:SF13">
    <property type="entry name" value="TITIN"/>
    <property type="match status" value="1"/>
</dbReference>
<organism evidence="5 6">
    <name type="scientific">Nothoprocta perdicaria</name>
    <name type="common">Chilean tinamou</name>
    <name type="synonym">Crypturus perdicarius</name>
    <dbReference type="NCBI Taxonomy" id="30464"/>
    <lineage>
        <taxon>Eukaryota</taxon>
        <taxon>Metazoa</taxon>
        <taxon>Chordata</taxon>
        <taxon>Craniata</taxon>
        <taxon>Vertebrata</taxon>
        <taxon>Euteleostomi</taxon>
        <taxon>Archelosauria</taxon>
        <taxon>Archosauria</taxon>
        <taxon>Dinosauria</taxon>
        <taxon>Saurischia</taxon>
        <taxon>Theropoda</taxon>
        <taxon>Coelurosauria</taxon>
        <taxon>Aves</taxon>
        <taxon>Palaeognathae</taxon>
        <taxon>Tinamiformes</taxon>
        <taxon>Tinamidae</taxon>
        <taxon>Nothoprocta</taxon>
    </lineage>
</organism>
<evidence type="ECO:0000259" key="3">
    <source>
        <dbReference type="PROSITE" id="PS50835"/>
    </source>
</evidence>
<dbReference type="Pfam" id="PF07679">
    <property type="entry name" value="I-set"/>
    <property type="match status" value="4"/>
</dbReference>
<dbReference type="InterPro" id="IPR003961">
    <property type="entry name" value="FN3_dom"/>
</dbReference>
<dbReference type="PROSITE" id="PS50835">
    <property type="entry name" value="IG_LIKE"/>
    <property type="match status" value="4"/>
</dbReference>
<keyword evidence="1" id="KW-0677">Repeat</keyword>
<evidence type="ECO:0000259" key="4">
    <source>
        <dbReference type="PROSITE" id="PS50853"/>
    </source>
</evidence>
<evidence type="ECO:0000313" key="6">
    <source>
        <dbReference type="Proteomes" id="UP000694420"/>
    </source>
</evidence>
<dbReference type="InterPro" id="IPR013098">
    <property type="entry name" value="Ig_I-set"/>
</dbReference>
<dbReference type="SMART" id="SM00409">
    <property type="entry name" value="IG"/>
    <property type="match status" value="4"/>
</dbReference>
<dbReference type="Gene3D" id="2.60.40.10">
    <property type="entry name" value="Immunoglobulins"/>
    <property type="match status" value="14"/>
</dbReference>
<dbReference type="FunFam" id="2.60.40.10:FF:000003">
    <property type="entry name" value="Titin isoform E"/>
    <property type="match status" value="1"/>
</dbReference>
<feature type="domain" description="Ig-like" evidence="3">
    <location>
        <begin position="1086"/>
        <end position="1179"/>
    </location>
</feature>
<dbReference type="SUPFAM" id="SSF48726">
    <property type="entry name" value="Immunoglobulin"/>
    <property type="match status" value="4"/>
</dbReference>
<reference evidence="5" key="2">
    <citation type="submission" date="2025-09" db="UniProtKB">
        <authorList>
            <consortium name="Ensembl"/>
        </authorList>
    </citation>
    <scope>IDENTIFICATION</scope>
</reference>
<dbReference type="SUPFAM" id="SSF49265">
    <property type="entry name" value="Fibronectin type III"/>
    <property type="match status" value="7"/>
</dbReference>
<evidence type="ECO:0000313" key="5">
    <source>
        <dbReference type="Ensembl" id="ENSNPEP00000019343.1"/>
    </source>
</evidence>
<dbReference type="InterPro" id="IPR003598">
    <property type="entry name" value="Ig_sub2"/>
</dbReference>
<dbReference type="Pfam" id="PF00041">
    <property type="entry name" value="fn3"/>
    <property type="match status" value="8"/>
</dbReference>
<dbReference type="PANTHER" id="PTHR14340">
    <property type="entry name" value="MICROFIBRIL-ASSOCIATED GLYCOPROTEIN 3"/>
    <property type="match status" value="1"/>
</dbReference>
<dbReference type="CDD" id="cd00063">
    <property type="entry name" value="FN3"/>
    <property type="match status" value="9"/>
</dbReference>
<dbReference type="CDD" id="cd05748">
    <property type="entry name" value="Ig_Titin_like"/>
    <property type="match status" value="3"/>
</dbReference>
<dbReference type="PRINTS" id="PR00014">
    <property type="entry name" value="FNTYPEIII"/>
</dbReference>
<keyword evidence="2" id="KW-0393">Immunoglobulin domain</keyword>
<feature type="domain" description="Fibronectin type-III" evidence="4">
    <location>
        <begin position="777"/>
        <end position="890"/>
    </location>
</feature>
<dbReference type="FunFam" id="2.60.40.10:FF:000012">
    <property type="entry name" value="titin isoform X1"/>
    <property type="match status" value="2"/>
</dbReference>
<feature type="domain" description="Fibronectin type-III" evidence="4">
    <location>
        <begin position="85"/>
        <end position="180"/>
    </location>
</feature>
<feature type="domain" description="Fibronectin type-III" evidence="4">
    <location>
        <begin position="484"/>
        <end position="580"/>
    </location>
</feature>
<feature type="domain" description="Fibronectin type-III" evidence="4">
    <location>
        <begin position="1"/>
        <end position="82"/>
    </location>
</feature>
<evidence type="ECO:0008006" key="7">
    <source>
        <dbReference type="Google" id="ProtNLM"/>
    </source>
</evidence>
<proteinExistence type="predicted"/>
<dbReference type="FunFam" id="2.60.40.10:FF:000002">
    <property type="entry name" value="Titin a"/>
    <property type="match status" value="3"/>
</dbReference>
<protein>
    <recommendedName>
        <fullName evidence="7">Titin</fullName>
    </recommendedName>
</protein>